<dbReference type="AlphaFoldDB" id="A0A1K1UG51"/>
<dbReference type="Proteomes" id="UP000181909">
    <property type="component" value="Unassembled WGS sequence"/>
</dbReference>
<organism evidence="1 2">
    <name type="scientific">Streptomyces atratus</name>
    <dbReference type="NCBI Taxonomy" id="1893"/>
    <lineage>
        <taxon>Bacteria</taxon>
        <taxon>Bacillati</taxon>
        <taxon>Actinomycetota</taxon>
        <taxon>Actinomycetes</taxon>
        <taxon>Kitasatosporales</taxon>
        <taxon>Streptomycetaceae</taxon>
        <taxon>Streptomyces</taxon>
    </lineage>
</organism>
<gene>
    <name evidence="1" type="ORF">SAMN02787144_1001549</name>
</gene>
<dbReference type="STRING" id="1893.SAMN02787144_1001549"/>
<sequence length="80" mass="9243">MTRIPRSVPEPARTSRADARQWEYTTFAPSGETCPACMKPIESLECCRRGEIERASGSPVTFYRHVDCENPQGFRRRPRR</sequence>
<name>A0A1K1UG51_STRAR</name>
<protein>
    <submittedName>
        <fullName evidence="1">Uncharacterized protein</fullName>
    </submittedName>
</protein>
<dbReference type="EMBL" id="FPJO01000001">
    <property type="protein sequence ID" value="SFX11822.1"/>
    <property type="molecule type" value="Genomic_DNA"/>
</dbReference>
<proteinExistence type="predicted"/>
<accession>A0A1K1UG51</accession>
<evidence type="ECO:0000313" key="1">
    <source>
        <dbReference type="EMBL" id="SFX11822.1"/>
    </source>
</evidence>
<reference evidence="1 2" key="1">
    <citation type="submission" date="2016-11" db="EMBL/GenBank/DDBJ databases">
        <authorList>
            <person name="Jaros S."/>
            <person name="Januszkiewicz K."/>
            <person name="Wedrychowicz H."/>
        </authorList>
    </citation>
    <scope>NUCLEOTIDE SEQUENCE [LARGE SCALE GENOMIC DNA]</scope>
    <source>
        <strain evidence="1 2">OK807</strain>
    </source>
</reference>
<evidence type="ECO:0000313" key="2">
    <source>
        <dbReference type="Proteomes" id="UP000181909"/>
    </source>
</evidence>